<protein>
    <recommendedName>
        <fullName evidence="4">Lipoprotein</fullName>
    </recommendedName>
</protein>
<dbReference type="Proteomes" id="UP000579945">
    <property type="component" value="Unassembled WGS sequence"/>
</dbReference>
<evidence type="ECO:0008006" key="4">
    <source>
        <dbReference type="Google" id="ProtNLM"/>
    </source>
</evidence>
<evidence type="ECO:0000256" key="1">
    <source>
        <dbReference type="SAM" id="SignalP"/>
    </source>
</evidence>
<name>A0A7W5VIL8_9ACTN</name>
<feature type="chain" id="PRO_5030829787" description="Lipoprotein" evidence="1">
    <location>
        <begin position="25"/>
        <end position="276"/>
    </location>
</feature>
<gene>
    <name evidence="2" type="ORF">FHR33_004382</name>
</gene>
<dbReference type="GeneID" id="95390753"/>
<proteinExistence type="predicted"/>
<dbReference type="RefSeq" id="WP_183650581.1">
    <property type="nucleotide sequence ID" value="NZ_BAAAXX010000048.1"/>
</dbReference>
<dbReference type="Gene3D" id="2.50.20.20">
    <property type="match status" value="1"/>
</dbReference>
<evidence type="ECO:0000313" key="2">
    <source>
        <dbReference type="EMBL" id="MBB3728522.1"/>
    </source>
</evidence>
<evidence type="ECO:0000313" key="3">
    <source>
        <dbReference type="Proteomes" id="UP000579945"/>
    </source>
</evidence>
<keyword evidence="3" id="KW-1185">Reference proteome</keyword>
<keyword evidence="1" id="KW-0732">Signal</keyword>
<accession>A0A7W5VIL8</accession>
<comment type="caution">
    <text evidence="2">The sequence shown here is derived from an EMBL/GenBank/DDBJ whole genome shotgun (WGS) entry which is preliminary data.</text>
</comment>
<reference evidence="2 3" key="1">
    <citation type="submission" date="2020-08" db="EMBL/GenBank/DDBJ databases">
        <title>Sequencing the genomes of 1000 actinobacteria strains.</title>
        <authorList>
            <person name="Klenk H.-P."/>
        </authorList>
    </citation>
    <scope>NUCLEOTIDE SEQUENCE [LARGE SCALE GENOMIC DNA]</scope>
    <source>
        <strain evidence="2 3">DSM 44320</strain>
    </source>
</reference>
<sequence length="276" mass="28835">MRKILVGLALTTGVALIAAPAAQAAPKADPVKSLKAQYVPGKGVKTSSTIRMSISGDPVITARESGVTAFGKSGVAASDRTTKFHLDPVIVAALEDEEDGQSLKDLVRTPTRVISVKQWSYMSGGLVASTLPEGKTWVRTPNAGDSLGGPKVDLFASGTLKTLLANASSYRNGVAKGTIKISQLPGRPFGAKAGQKVSWTLWIDAKGLVSRFATKLSVPVGRGETMDFTADERFTGWGSKVTVTAPPAADWIDSKDLDEELPDVPGMPDALTEAAG</sequence>
<organism evidence="2 3">
    <name type="scientific">Nonomuraea dietziae</name>
    <dbReference type="NCBI Taxonomy" id="65515"/>
    <lineage>
        <taxon>Bacteria</taxon>
        <taxon>Bacillati</taxon>
        <taxon>Actinomycetota</taxon>
        <taxon>Actinomycetes</taxon>
        <taxon>Streptosporangiales</taxon>
        <taxon>Streptosporangiaceae</taxon>
        <taxon>Nonomuraea</taxon>
    </lineage>
</organism>
<dbReference type="AlphaFoldDB" id="A0A7W5VIL8"/>
<dbReference type="EMBL" id="JACIBV010000001">
    <property type="protein sequence ID" value="MBB3728522.1"/>
    <property type="molecule type" value="Genomic_DNA"/>
</dbReference>
<feature type="signal peptide" evidence="1">
    <location>
        <begin position="1"/>
        <end position="24"/>
    </location>
</feature>